<comment type="subcellular location">
    <subcellularLocation>
        <location evidence="1">Membrane</location>
        <topology evidence="1">Multi-pass membrane protein</topology>
    </subcellularLocation>
</comment>
<dbReference type="AlphaFoldDB" id="A0A0B2R2E9"/>
<evidence type="ECO:0000313" key="11">
    <source>
        <dbReference type="Proteomes" id="UP000289340"/>
    </source>
</evidence>
<feature type="transmembrane region" description="Helical" evidence="7">
    <location>
        <begin position="405"/>
        <end position="428"/>
    </location>
</feature>
<evidence type="ECO:0000256" key="7">
    <source>
        <dbReference type="SAM" id="Phobius"/>
    </source>
</evidence>
<comment type="similarity">
    <text evidence="2">Belongs to the major facilitator superfamily.</text>
</comment>
<dbReference type="InterPro" id="IPR036259">
    <property type="entry name" value="MFS_trans_sf"/>
</dbReference>
<keyword evidence="6 7" id="KW-0472">Membrane</keyword>
<sequence length="478" mass="52819">MTEETNIGEPLLKKQYYENCPGCKVDRAKELEKDVSIRNLVHIWIVVLCGALPVSSLYPFLYFMVKDFNIAEGEEDISAYAGYIGSAFMLGRCLTSMLWGMIADRYGRKPVVIISVISVVIFNILFGLSTSFWMAVITRLFLGCLNGVMGTIKAFSSEIFREEYQPLGLSTVSAAWGVGLALGPALGGYLAQPVEKYPYLFSKGSFWDRFPYFLPCLVISTFAFSVAIACIWLPETNHNHNPEALEIRSRAPDKDKVVQNNESVFRNWPLMSSIIVYCVFSLHDNAYSEVFSLWAVSPRWLGGLNFTTNSVGNVLVVSGFAIIIFQLGLYQSIQKTCGPVSLARISGVLSIPILQSYPFMTMLSGFTLYAAIYIASILNNVIIEIITTCLLILQNRAVEQQQRGIANGISMTAMSAFKVIGPAAGGAILTSSQKRLNATFLPGTHLIFFSLNVVEGLGVLLTFKPFLTIKKLPLELLK</sequence>
<feature type="transmembrane region" description="Helical" evidence="7">
    <location>
        <begin position="210"/>
        <end position="233"/>
    </location>
</feature>
<keyword evidence="11" id="KW-1185">Reference proteome</keyword>
<evidence type="ECO:0000256" key="6">
    <source>
        <dbReference type="ARBA" id="ARBA00023136"/>
    </source>
</evidence>
<dbReference type="PANTHER" id="PTHR23504">
    <property type="entry name" value="MAJOR FACILITATOR SUPERFAMILY DOMAIN-CONTAINING PROTEIN 10"/>
    <property type="match status" value="1"/>
</dbReference>
<dbReference type="Gene3D" id="1.20.1250.20">
    <property type="entry name" value="MFS general substrate transporter like domains"/>
    <property type="match status" value="1"/>
</dbReference>
<feature type="transmembrane region" description="Helical" evidence="7">
    <location>
        <begin position="136"/>
        <end position="155"/>
    </location>
</feature>
<dbReference type="Pfam" id="PF07690">
    <property type="entry name" value="MFS_1"/>
    <property type="match status" value="1"/>
</dbReference>
<keyword evidence="5 7" id="KW-1133">Transmembrane helix</keyword>
<evidence type="ECO:0000256" key="2">
    <source>
        <dbReference type="ARBA" id="ARBA00008335"/>
    </source>
</evidence>
<feature type="transmembrane region" description="Helical" evidence="7">
    <location>
        <begin position="264"/>
        <end position="283"/>
    </location>
</feature>
<protein>
    <submittedName>
        <fullName evidence="9 10">Protein ZINC INDUCED FACILITATOR-LIKE 1</fullName>
    </submittedName>
</protein>
<evidence type="ECO:0000256" key="1">
    <source>
        <dbReference type="ARBA" id="ARBA00004141"/>
    </source>
</evidence>
<feature type="transmembrane region" description="Helical" evidence="7">
    <location>
        <begin position="77"/>
        <end position="99"/>
    </location>
</feature>
<dbReference type="GO" id="GO:0090333">
    <property type="term" value="P:regulation of stomatal closure"/>
    <property type="evidence" value="ECO:0007669"/>
    <property type="project" value="TreeGrafter"/>
</dbReference>
<dbReference type="EMBL" id="QZWG01000006">
    <property type="protein sequence ID" value="RZC09968.1"/>
    <property type="molecule type" value="Genomic_DNA"/>
</dbReference>
<dbReference type="FunFam" id="1.20.1250.20:FF:000301">
    <property type="entry name" value="Protein ZINC INDUCED FACILITATOR-LIKE 1"/>
    <property type="match status" value="1"/>
</dbReference>
<dbReference type="PROSITE" id="PS50850">
    <property type="entry name" value="MFS"/>
    <property type="match status" value="1"/>
</dbReference>
<dbReference type="PRINTS" id="PR01035">
    <property type="entry name" value="TCRTETA"/>
</dbReference>
<dbReference type="SMR" id="A0A0B2R2E9"/>
<feature type="domain" description="Major facilitator superfamily (MFS) profile" evidence="8">
    <location>
        <begin position="39"/>
        <end position="470"/>
    </location>
</feature>
<dbReference type="EMBL" id="KN653883">
    <property type="protein sequence ID" value="KHN26424.1"/>
    <property type="molecule type" value="Genomic_DNA"/>
</dbReference>
<dbReference type="InterPro" id="IPR020846">
    <property type="entry name" value="MFS_dom"/>
</dbReference>
<feature type="transmembrane region" description="Helical" evidence="7">
    <location>
        <begin position="342"/>
        <end position="360"/>
    </location>
</feature>
<evidence type="ECO:0000256" key="3">
    <source>
        <dbReference type="ARBA" id="ARBA00022448"/>
    </source>
</evidence>
<dbReference type="Proteomes" id="UP000289340">
    <property type="component" value="Chromosome 6"/>
</dbReference>
<dbReference type="GO" id="GO:0009705">
    <property type="term" value="C:plant-type vacuole membrane"/>
    <property type="evidence" value="ECO:0007669"/>
    <property type="project" value="TreeGrafter"/>
</dbReference>
<accession>A0A0B2R2E9</accession>
<evidence type="ECO:0000256" key="5">
    <source>
        <dbReference type="ARBA" id="ARBA00022989"/>
    </source>
</evidence>
<gene>
    <name evidence="10" type="ORF">D0Y65_016335</name>
    <name evidence="9" type="ORF">glysoja_030378</name>
</gene>
<evidence type="ECO:0000313" key="9">
    <source>
        <dbReference type="EMBL" id="KHN26424.1"/>
    </source>
</evidence>
<keyword evidence="3" id="KW-0813">Transport</keyword>
<dbReference type="PANTHER" id="PTHR23504:SF91">
    <property type="entry name" value="MAJOR FACILITATOR SUPERFAMILY-RELATED"/>
    <property type="match status" value="1"/>
</dbReference>
<feature type="transmembrane region" description="Helical" evidence="7">
    <location>
        <begin position="111"/>
        <end position="130"/>
    </location>
</feature>
<name>A0A0B2R2E9_GLYSO</name>
<feature type="transmembrane region" description="Helical" evidence="7">
    <location>
        <begin position="167"/>
        <end position="190"/>
    </location>
</feature>
<dbReference type="InterPro" id="IPR011701">
    <property type="entry name" value="MFS"/>
</dbReference>
<feature type="transmembrane region" description="Helical" evidence="7">
    <location>
        <begin position="440"/>
        <end position="463"/>
    </location>
</feature>
<evidence type="ECO:0000259" key="8">
    <source>
        <dbReference type="PROSITE" id="PS50850"/>
    </source>
</evidence>
<evidence type="ECO:0000256" key="4">
    <source>
        <dbReference type="ARBA" id="ARBA00022692"/>
    </source>
</evidence>
<keyword evidence="4 7" id="KW-0812">Transmembrane</keyword>
<dbReference type="InterPro" id="IPR001958">
    <property type="entry name" value="Tet-R_TetA/multi-R_MdtG-like"/>
</dbReference>
<dbReference type="Gramene" id="XM_028382558.1">
    <property type="protein sequence ID" value="XP_028238359.1"/>
    <property type="gene ID" value="LOC114417382"/>
</dbReference>
<feature type="transmembrane region" description="Helical" evidence="7">
    <location>
        <begin position="43"/>
        <end position="65"/>
    </location>
</feature>
<dbReference type="GO" id="GO:0005886">
    <property type="term" value="C:plasma membrane"/>
    <property type="evidence" value="ECO:0007669"/>
    <property type="project" value="TreeGrafter"/>
</dbReference>
<evidence type="ECO:0000313" key="10">
    <source>
        <dbReference type="EMBL" id="RZC09968.1"/>
    </source>
</evidence>
<proteinExistence type="inferred from homology"/>
<dbReference type="SUPFAM" id="SSF103473">
    <property type="entry name" value="MFS general substrate transporter"/>
    <property type="match status" value="1"/>
</dbReference>
<dbReference type="CDD" id="cd17330">
    <property type="entry name" value="MFS_SLC46_TetA_like"/>
    <property type="match status" value="1"/>
</dbReference>
<organism evidence="9">
    <name type="scientific">Glycine soja</name>
    <name type="common">Wild soybean</name>
    <dbReference type="NCBI Taxonomy" id="3848"/>
    <lineage>
        <taxon>Eukaryota</taxon>
        <taxon>Viridiplantae</taxon>
        <taxon>Streptophyta</taxon>
        <taxon>Embryophyta</taxon>
        <taxon>Tracheophyta</taxon>
        <taxon>Spermatophyta</taxon>
        <taxon>Magnoliopsida</taxon>
        <taxon>eudicotyledons</taxon>
        <taxon>Gunneridae</taxon>
        <taxon>Pentapetalae</taxon>
        <taxon>rosids</taxon>
        <taxon>fabids</taxon>
        <taxon>Fabales</taxon>
        <taxon>Fabaceae</taxon>
        <taxon>Papilionoideae</taxon>
        <taxon>50 kb inversion clade</taxon>
        <taxon>NPAAA clade</taxon>
        <taxon>indigoferoid/millettioid clade</taxon>
        <taxon>Phaseoleae</taxon>
        <taxon>Glycine</taxon>
        <taxon>Glycine subgen. Soja</taxon>
    </lineage>
</organism>
<feature type="transmembrane region" description="Helical" evidence="7">
    <location>
        <begin position="366"/>
        <end position="393"/>
    </location>
</feature>
<dbReference type="GO" id="GO:0022821">
    <property type="term" value="F:solute:potassium antiporter activity"/>
    <property type="evidence" value="ECO:0007669"/>
    <property type="project" value="TreeGrafter"/>
</dbReference>
<dbReference type="Proteomes" id="UP000053555">
    <property type="component" value="Unassembled WGS sequence"/>
</dbReference>
<reference evidence="9" key="1">
    <citation type="submission" date="2014-07" db="EMBL/GenBank/DDBJ databases">
        <title>Identification of a novel salt tolerance gene in wild soybean by whole-genome sequencing.</title>
        <authorList>
            <person name="Lam H.-M."/>
            <person name="Qi X."/>
            <person name="Li M.-W."/>
            <person name="Liu X."/>
            <person name="Xie M."/>
            <person name="Ni M."/>
            <person name="Xu X."/>
        </authorList>
    </citation>
    <scope>NUCLEOTIDE SEQUENCE [LARGE SCALE GENOMIC DNA]</scope>
    <source>
        <tissue evidence="9">Root</tissue>
    </source>
</reference>
<reference evidence="10 11" key="2">
    <citation type="submission" date="2018-09" db="EMBL/GenBank/DDBJ databases">
        <title>A high-quality reference genome of wild soybean provides a powerful tool to mine soybean genomes.</title>
        <authorList>
            <person name="Xie M."/>
            <person name="Chung C.Y.L."/>
            <person name="Li M.-W."/>
            <person name="Wong F.-L."/>
            <person name="Chan T.-F."/>
            <person name="Lam H.-M."/>
        </authorList>
    </citation>
    <scope>NUCLEOTIDE SEQUENCE [LARGE SCALE GENOMIC DNA]</scope>
    <source>
        <strain evidence="11">cv. W05</strain>
        <tissue evidence="10">Hypocotyl of etiolated seedlings</tissue>
    </source>
</reference>
<feature type="transmembrane region" description="Helical" evidence="7">
    <location>
        <begin position="310"/>
        <end position="330"/>
    </location>
</feature>